<evidence type="ECO:0008006" key="12">
    <source>
        <dbReference type="Google" id="ProtNLM"/>
    </source>
</evidence>
<keyword evidence="11" id="KW-1185">Reference proteome</keyword>
<evidence type="ECO:0000256" key="2">
    <source>
        <dbReference type="ARBA" id="ARBA00010617"/>
    </source>
</evidence>
<keyword evidence="4 8" id="KW-0479">Metal-binding</keyword>
<evidence type="ECO:0000256" key="9">
    <source>
        <dbReference type="RuleBase" id="RU000461"/>
    </source>
</evidence>
<evidence type="ECO:0000256" key="6">
    <source>
        <dbReference type="ARBA" id="ARBA00023004"/>
    </source>
</evidence>
<name>A0A067SI99_GALM3</name>
<comment type="similarity">
    <text evidence="2 9">Belongs to the cytochrome P450 family.</text>
</comment>
<comment type="cofactor">
    <cofactor evidence="1 8">
        <name>heme</name>
        <dbReference type="ChEBI" id="CHEBI:30413"/>
    </cofactor>
</comment>
<dbReference type="InterPro" id="IPR002401">
    <property type="entry name" value="Cyt_P450_E_grp-I"/>
</dbReference>
<dbReference type="Gene3D" id="1.10.630.10">
    <property type="entry name" value="Cytochrome P450"/>
    <property type="match status" value="1"/>
</dbReference>
<dbReference type="GO" id="GO:0005506">
    <property type="term" value="F:iron ion binding"/>
    <property type="evidence" value="ECO:0007669"/>
    <property type="project" value="InterPro"/>
</dbReference>
<sequence length="585" mass="66398">MTLPPGVGYLLRLIPRFAIPSAIAYFSLKLLQRQQEIEISNWIVIPIALLARPALFFFNKFYSRRVNKRKAAANGAVLAPSLQLSASRIMSMLGDAIRTGFPAKVFWDWSKEYGNVYQVDLVTNQILYTTEPDHVKAVLATQFDSFDKGAIFHSQMDSLLGTGVFNSDGPMWKFRRAITRPFFTRERISDFEIYDRNCDLALKEAKKRLSEGYPIDFQDLVARFTLDSAAEFLFGGDVGSLSAGIPYPPAHVAKNPPSFYNHPSTAFVNAFMQGLVFAAMRTGMGAEWPLAEFTRDRVAPLRKVVDKFTEPLMQAALDQRERELSGKVKPTDDEETLLAHLVKQTQDPKILKDELINLLVAGRDTTMCLLAFSLYMLAEHPDIETRLRQEIFEKVGPTESPGYEQMREMKYMRAFLNEVLRLYPPVPVDSRTTNSPVVLSVKNSSEKPVYVPANTTCLYAVVNMHRRADLWGPDALEFDPDRFLDERLHKYLTPNPYIFCPFNAGPRICLGQQFAYHEATFYLVRLLQQFTGFTLDKSVNIPPPADWASSGDFTAKETVYPMAHLTMYIKGGLWVHMKELKSSDI</sequence>
<evidence type="ECO:0000256" key="8">
    <source>
        <dbReference type="PIRSR" id="PIRSR602401-1"/>
    </source>
</evidence>
<reference evidence="11" key="1">
    <citation type="journal article" date="2014" name="Proc. Natl. Acad. Sci. U.S.A.">
        <title>Extensive sampling of basidiomycete genomes demonstrates inadequacy of the white-rot/brown-rot paradigm for wood decay fungi.</title>
        <authorList>
            <person name="Riley R."/>
            <person name="Salamov A.A."/>
            <person name="Brown D.W."/>
            <person name="Nagy L.G."/>
            <person name="Floudas D."/>
            <person name="Held B.W."/>
            <person name="Levasseur A."/>
            <person name="Lombard V."/>
            <person name="Morin E."/>
            <person name="Otillar R."/>
            <person name="Lindquist E.A."/>
            <person name="Sun H."/>
            <person name="LaButti K.M."/>
            <person name="Schmutz J."/>
            <person name="Jabbour D."/>
            <person name="Luo H."/>
            <person name="Baker S.E."/>
            <person name="Pisabarro A.G."/>
            <person name="Walton J.D."/>
            <person name="Blanchette R.A."/>
            <person name="Henrissat B."/>
            <person name="Martin F."/>
            <person name="Cullen D."/>
            <person name="Hibbett D.S."/>
            <person name="Grigoriev I.V."/>
        </authorList>
    </citation>
    <scope>NUCLEOTIDE SEQUENCE [LARGE SCALE GENOMIC DNA]</scope>
    <source>
        <strain evidence="11">CBS 339.88</strain>
    </source>
</reference>
<dbReference type="PRINTS" id="PR00385">
    <property type="entry name" value="P450"/>
</dbReference>
<evidence type="ECO:0000256" key="3">
    <source>
        <dbReference type="ARBA" id="ARBA00022617"/>
    </source>
</evidence>
<accession>A0A067SI99</accession>
<dbReference type="PANTHER" id="PTHR24287:SF1">
    <property type="entry name" value="P450, PUTATIVE (EUROFUNG)-RELATED"/>
    <property type="match status" value="1"/>
</dbReference>
<evidence type="ECO:0000256" key="7">
    <source>
        <dbReference type="ARBA" id="ARBA00023033"/>
    </source>
</evidence>
<dbReference type="InterPro" id="IPR001128">
    <property type="entry name" value="Cyt_P450"/>
</dbReference>
<evidence type="ECO:0000256" key="5">
    <source>
        <dbReference type="ARBA" id="ARBA00023002"/>
    </source>
</evidence>
<dbReference type="EMBL" id="KL142423">
    <property type="protein sequence ID" value="KDR66458.1"/>
    <property type="molecule type" value="Genomic_DNA"/>
</dbReference>
<keyword evidence="6 8" id="KW-0408">Iron</keyword>
<dbReference type="PRINTS" id="PR00463">
    <property type="entry name" value="EP450I"/>
</dbReference>
<dbReference type="InterPro" id="IPR047146">
    <property type="entry name" value="Cyt_P450_E_CYP52_fungi"/>
</dbReference>
<protein>
    <recommendedName>
        <fullName evidence="12">Cytochrome P450</fullName>
    </recommendedName>
</protein>
<dbReference type="GO" id="GO:0004497">
    <property type="term" value="F:monooxygenase activity"/>
    <property type="evidence" value="ECO:0007669"/>
    <property type="project" value="UniProtKB-KW"/>
</dbReference>
<dbReference type="SUPFAM" id="SSF48264">
    <property type="entry name" value="Cytochrome P450"/>
    <property type="match status" value="1"/>
</dbReference>
<dbReference type="InterPro" id="IPR036396">
    <property type="entry name" value="Cyt_P450_sf"/>
</dbReference>
<dbReference type="GO" id="GO:0016705">
    <property type="term" value="F:oxidoreductase activity, acting on paired donors, with incorporation or reduction of molecular oxygen"/>
    <property type="evidence" value="ECO:0007669"/>
    <property type="project" value="InterPro"/>
</dbReference>
<dbReference type="OrthoDB" id="1470350at2759"/>
<dbReference type="PROSITE" id="PS00086">
    <property type="entry name" value="CYTOCHROME_P450"/>
    <property type="match status" value="1"/>
</dbReference>
<evidence type="ECO:0000313" key="10">
    <source>
        <dbReference type="EMBL" id="KDR66458.1"/>
    </source>
</evidence>
<organism evidence="10 11">
    <name type="scientific">Galerina marginata (strain CBS 339.88)</name>
    <dbReference type="NCBI Taxonomy" id="685588"/>
    <lineage>
        <taxon>Eukaryota</taxon>
        <taxon>Fungi</taxon>
        <taxon>Dikarya</taxon>
        <taxon>Basidiomycota</taxon>
        <taxon>Agaricomycotina</taxon>
        <taxon>Agaricomycetes</taxon>
        <taxon>Agaricomycetidae</taxon>
        <taxon>Agaricales</taxon>
        <taxon>Agaricineae</taxon>
        <taxon>Strophariaceae</taxon>
        <taxon>Galerina</taxon>
    </lineage>
</organism>
<evidence type="ECO:0000313" key="11">
    <source>
        <dbReference type="Proteomes" id="UP000027222"/>
    </source>
</evidence>
<dbReference type="PANTHER" id="PTHR24287">
    <property type="entry name" value="P450, PUTATIVE (EUROFUNG)-RELATED"/>
    <property type="match status" value="1"/>
</dbReference>
<dbReference type="Pfam" id="PF00067">
    <property type="entry name" value="p450"/>
    <property type="match status" value="1"/>
</dbReference>
<keyword evidence="3 8" id="KW-0349">Heme</keyword>
<feature type="binding site" description="axial binding residue" evidence="8">
    <location>
        <position position="509"/>
    </location>
    <ligand>
        <name>heme</name>
        <dbReference type="ChEBI" id="CHEBI:30413"/>
    </ligand>
    <ligandPart>
        <name>Fe</name>
        <dbReference type="ChEBI" id="CHEBI:18248"/>
    </ligandPart>
</feature>
<dbReference type="InterPro" id="IPR017972">
    <property type="entry name" value="Cyt_P450_CS"/>
</dbReference>
<evidence type="ECO:0000256" key="4">
    <source>
        <dbReference type="ARBA" id="ARBA00022723"/>
    </source>
</evidence>
<dbReference type="HOGENOM" id="CLU_001570_27_0_1"/>
<dbReference type="CDD" id="cd11063">
    <property type="entry name" value="CYP52"/>
    <property type="match status" value="1"/>
</dbReference>
<proteinExistence type="inferred from homology"/>
<dbReference type="AlphaFoldDB" id="A0A067SI99"/>
<dbReference type="STRING" id="685588.A0A067SI99"/>
<dbReference type="GO" id="GO:0020037">
    <property type="term" value="F:heme binding"/>
    <property type="evidence" value="ECO:0007669"/>
    <property type="project" value="InterPro"/>
</dbReference>
<keyword evidence="5 9" id="KW-0560">Oxidoreductase</keyword>
<dbReference type="Proteomes" id="UP000027222">
    <property type="component" value="Unassembled WGS sequence"/>
</dbReference>
<gene>
    <name evidence="10" type="ORF">GALMADRAFT_259236</name>
</gene>
<evidence type="ECO:0000256" key="1">
    <source>
        <dbReference type="ARBA" id="ARBA00001971"/>
    </source>
</evidence>
<keyword evidence="7 9" id="KW-0503">Monooxygenase</keyword>